<protein>
    <submittedName>
        <fullName evidence="1">Uncharacterized protein</fullName>
    </submittedName>
</protein>
<dbReference type="EMBL" id="BAABHB010000003">
    <property type="protein sequence ID" value="GAA4404760.1"/>
    <property type="molecule type" value="Genomic_DNA"/>
</dbReference>
<keyword evidence="2" id="KW-1185">Reference proteome</keyword>
<evidence type="ECO:0000313" key="2">
    <source>
        <dbReference type="Proteomes" id="UP001500936"/>
    </source>
</evidence>
<sequence length="52" mass="5708">MYVLENSLYQVNPLTAMAKAGQVIPNPKSGETFHFIKTAADTGGEYLQFTLT</sequence>
<reference evidence="2" key="1">
    <citation type="journal article" date="2019" name="Int. J. Syst. Evol. Microbiol.">
        <title>The Global Catalogue of Microorganisms (GCM) 10K type strain sequencing project: providing services to taxonomists for standard genome sequencing and annotation.</title>
        <authorList>
            <consortium name="The Broad Institute Genomics Platform"/>
            <consortium name="The Broad Institute Genome Sequencing Center for Infectious Disease"/>
            <person name="Wu L."/>
            <person name="Ma J."/>
        </authorList>
    </citation>
    <scope>NUCLEOTIDE SEQUENCE [LARGE SCALE GENOMIC DNA]</scope>
    <source>
        <strain evidence="2">JCM 17925</strain>
    </source>
</reference>
<dbReference type="Proteomes" id="UP001500936">
    <property type="component" value="Unassembled WGS sequence"/>
</dbReference>
<comment type="caution">
    <text evidence="1">The sequence shown here is derived from an EMBL/GenBank/DDBJ whole genome shotgun (WGS) entry which is preliminary data.</text>
</comment>
<gene>
    <name evidence="1" type="ORF">GCM10023187_22490</name>
</gene>
<name>A0ABP8KDU7_9BACT</name>
<evidence type="ECO:0000313" key="1">
    <source>
        <dbReference type="EMBL" id="GAA4404760.1"/>
    </source>
</evidence>
<proteinExistence type="predicted"/>
<organism evidence="1 2">
    <name type="scientific">Nibrella viscosa</name>
    <dbReference type="NCBI Taxonomy" id="1084524"/>
    <lineage>
        <taxon>Bacteria</taxon>
        <taxon>Pseudomonadati</taxon>
        <taxon>Bacteroidota</taxon>
        <taxon>Cytophagia</taxon>
        <taxon>Cytophagales</taxon>
        <taxon>Spirosomataceae</taxon>
        <taxon>Nibrella</taxon>
    </lineage>
</organism>
<accession>A0ABP8KDU7</accession>